<reference evidence="2" key="2">
    <citation type="submission" date="2023-03" db="EMBL/GenBank/DDBJ databases">
        <authorList>
            <person name="Inwood S.N."/>
            <person name="Skelly J.G."/>
            <person name="Guhlin J."/>
            <person name="Harrop T.W.R."/>
            <person name="Goldson S.G."/>
            <person name="Dearden P.K."/>
        </authorList>
    </citation>
    <scope>NUCLEOTIDE SEQUENCE</scope>
    <source>
        <strain evidence="2">Lincoln</strain>
        <tissue evidence="2">Whole body</tissue>
    </source>
</reference>
<comment type="caution">
    <text evidence="2">The sequence shown here is derived from an EMBL/GenBank/DDBJ whole genome shotgun (WGS) entry which is preliminary data.</text>
</comment>
<dbReference type="EMBL" id="JAQQBR010001832">
    <property type="protein sequence ID" value="KAK0167065.1"/>
    <property type="molecule type" value="Genomic_DNA"/>
</dbReference>
<proteinExistence type="predicted"/>
<organism evidence="2 3">
    <name type="scientific">Microctonus hyperodae</name>
    <name type="common">Parasitoid wasp</name>
    <dbReference type="NCBI Taxonomy" id="165561"/>
    <lineage>
        <taxon>Eukaryota</taxon>
        <taxon>Metazoa</taxon>
        <taxon>Ecdysozoa</taxon>
        <taxon>Arthropoda</taxon>
        <taxon>Hexapoda</taxon>
        <taxon>Insecta</taxon>
        <taxon>Pterygota</taxon>
        <taxon>Neoptera</taxon>
        <taxon>Endopterygota</taxon>
        <taxon>Hymenoptera</taxon>
        <taxon>Apocrita</taxon>
        <taxon>Ichneumonoidea</taxon>
        <taxon>Braconidae</taxon>
        <taxon>Euphorinae</taxon>
        <taxon>Microctonus</taxon>
    </lineage>
</organism>
<feature type="compositionally biased region" description="Low complexity" evidence="1">
    <location>
        <begin position="74"/>
        <end position="84"/>
    </location>
</feature>
<dbReference type="Proteomes" id="UP001168972">
    <property type="component" value="Unassembled WGS sequence"/>
</dbReference>
<gene>
    <name evidence="2" type="ORF">PV327_004509</name>
</gene>
<feature type="compositionally biased region" description="Polar residues" evidence="1">
    <location>
        <begin position="1"/>
        <end position="12"/>
    </location>
</feature>
<name>A0AA39KML7_MICHY</name>
<accession>A0AA39KML7</accession>
<evidence type="ECO:0000313" key="3">
    <source>
        <dbReference type="Proteomes" id="UP001168972"/>
    </source>
</evidence>
<evidence type="ECO:0000313" key="2">
    <source>
        <dbReference type="EMBL" id="KAK0167065.1"/>
    </source>
</evidence>
<evidence type="ECO:0000256" key="1">
    <source>
        <dbReference type="SAM" id="MobiDB-lite"/>
    </source>
</evidence>
<feature type="region of interest" description="Disordered" evidence="1">
    <location>
        <begin position="70"/>
        <end position="95"/>
    </location>
</feature>
<sequence length="118" mass="13254">MEENYAIQSKTSPDALPKADDINSMKINNTMSSEFHQSLLDINTNNQQPEDNLPTVDLNIGINNETNEKKIDNIDNGIDDNSIKPTNYNGDDDGLTEGRCFQAIGSRWILMCISKFRT</sequence>
<feature type="region of interest" description="Disordered" evidence="1">
    <location>
        <begin position="1"/>
        <end position="22"/>
    </location>
</feature>
<dbReference type="AlphaFoldDB" id="A0AA39KML7"/>
<reference evidence="2" key="1">
    <citation type="journal article" date="2023" name="bioRxiv">
        <title>Scaffold-level genome assemblies of two parasitoid biocontrol wasps reveal the parthenogenesis mechanism and an associated novel virus.</title>
        <authorList>
            <person name="Inwood S."/>
            <person name="Skelly J."/>
            <person name="Guhlin J."/>
            <person name="Harrop T."/>
            <person name="Goldson S."/>
            <person name="Dearden P."/>
        </authorList>
    </citation>
    <scope>NUCLEOTIDE SEQUENCE</scope>
    <source>
        <strain evidence="2">Lincoln</strain>
        <tissue evidence="2">Whole body</tissue>
    </source>
</reference>
<keyword evidence="3" id="KW-1185">Reference proteome</keyword>
<protein>
    <submittedName>
        <fullName evidence="2">Uncharacterized protein</fullName>
    </submittedName>
</protein>